<evidence type="ECO:0000313" key="4">
    <source>
        <dbReference type="Proteomes" id="UP000682403"/>
    </source>
</evidence>
<comment type="caution">
    <text evidence="3">The sequence shown here is derived from an EMBL/GenBank/DDBJ whole genome shotgun (WGS) entry which is preliminary data.</text>
</comment>
<dbReference type="EMBL" id="JAGVRK010000001">
    <property type="protein sequence ID" value="MBS2970661.1"/>
    <property type="molecule type" value="Genomic_DNA"/>
</dbReference>
<feature type="domain" description="LXG" evidence="2">
    <location>
        <begin position="1"/>
        <end position="234"/>
    </location>
</feature>
<sequence>MTNVLDVDAFHSGIDQTKKKVSSQEAQIKQLQTAVKGIVGLDDTFKGEGGEAIRFFYEKHHLPLMSSYSAFLANYQTTLDGMKKSLDLLEPSSSGFISQTFLEQQLEQDLTRAKDRTNQMVNETNSTMDGVADIVGLPKLNDTSFAEMVEKARTEKNQTRNLLGEFDYNQESALTKLEQELETVLKKVTDLQNLFQPAHVKASAPGSVQNWTCEKPVNAEVKEDKNLLQIIGDVFVGIVEGIVNFIKDLIVGLFELLIAIFTDLPGLLMGIINALINYDKTIAAMIDAFLTAWDRDVMNGDARSISRFFTYEFLSIAATFFIGGIDKVSKAGNLSKLGKLAAKNNGPDGIPAKIPYNVMDTTKLKAFMQENLIKHVEHYKKSVVDFVQSNLFKTVIHMKNLSSKVADIFSKTRNVLNPEKVNKILQNTYDNVVKGPLGNTKKWLDQKINDVLDKPIPSLVETLGPNVPDTLRDVLGDARESVSGIITSTNGKIRDEAKLINNDKDIKDITKLTVDDIPTAKSGNFNKFFNSLTKSELDELWKEKKIRKKIERQLREPGGLHEWHLVSRAPQFKYWNISAEEIKDLRTAISDVKFVNPNGIHGGLGSTKAHNELLAIIDTSSDYNTFVRRLNNWANYRLEGGVMSLPKSLRLK</sequence>
<reference evidence="3 4" key="1">
    <citation type="submission" date="2021-04" db="EMBL/GenBank/DDBJ databases">
        <title>Metabacillus sp. strain KIGAM252 whole genome sequence.</title>
        <authorList>
            <person name="Seo M.-J."/>
            <person name="Cho E.-S."/>
            <person name="Hwang C.Y."/>
            <person name="Yoon D.J."/>
        </authorList>
    </citation>
    <scope>NUCLEOTIDE SEQUENCE [LARGE SCALE GENOMIC DNA]</scope>
    <source>
        <strain evidence="3 4">KIGAM252</strain>
    </source>
</reference>
<keyword evidence="4" id="KW-1185">Reference proteome</keyword>
<evidence type="ECO:0000313" key="3">
    <source>
        <dbReference type="EMBL" id="MBS2970661.1"/>
    </source>
</evidence>
<gene>
    <name evidence="3" type="ORF">J9317_18105</name>
</gene>
<dbReference type="Pfam" id="PF04740">
    <property type="entry name" value="LXG"/>
    <property type="match status" value="1"/>
</dbReference>
<name>A0ABS5LIU0_9BACI</name>
<dbReference type="PROSITE" id="PS51756">
    <property type="entry name" value="LXG"/>
    <property type="match status" value="1"/>
</dbReference>
<dbReference type="InterPro" id="IPR006829">
    <property type="entry name" value="LXG_dom"/>
</dbReference>
<evidence type="ECO:0000256" key="1">
    <source>
        <dbReference type="ARBA" id="ARBA00034117"/>
    </source>
</evidence>
<accession>A0ABS5LIU0</accession>
<organism evidence="3 4">
    <name type="scientific">Metabacillus flavus</name>
    <dbReference type="NCBI Taxonomy" id="2823519"/>
    <lineage>
        <taxon>Bacteria</taxon>
        <taxon>Bacillati</taxon>
        <taxon>Bacillota</taxon>
        <taxon>Bacilli</taxon>
        <taxon>Bacillales</taxon>
        <taxon>Bacillaceae</taxon>
        <taxon>Metabacillus</taxon>
    </lineage>
</organism>
<dbReference type="Proteomes" id="UP000682403">
    <property type="component" value="Unassembled WGS sequence"/>
</dbReference>
<protein>
    <submittedName>
        <fullName evidence="3">LXG domain-containing protein</fullName>
    </submittedName>
</protein>
<proteinExistence type="inferred from homology"/>
<dbReference type="RefSeq" id="WP_211561225.1">
    <property type="nucleotide sequence ID" value="NZ_JAGVRK010000001.1"/>
</dbReference>
<evidence type="ECO:0000259" key="2">
    <source>
        <dbReference type="PROSITE" id="PS51756"/>
    </source>
</evidence>
<comment type="similarity">
    <text evidence="1">In the N-terminal section; belongs to the LXG family.</text>
</comment>